<feature type="transmembrane region" description="Helical" evidence="1">
    <location>
        <begin position="185"/>
        <end position="203"/>
    </location>
</feature>
<keyword evidence="1" id="KW-1133">Transmembrane helix</keyword>
<feature type="transmembrane region" description="Helical" evidence="1">
    <location>
        <begin position="88"/>
        <end position="109"/>
    </location>
</feature>
<feature type="transmembrane region" description="Helical" evidence="1">
    <location>
        <begin position="121"/>
        <end position="142"/>
    </location>
</feature>
<sequence length="229" mass="25038">MRPTIFEWRIPLALVALSAVPAIAGTARLVEIASNAAVTPANARFMDAPWPVVLHIIAVVIYSMLGAVQFSAGIRRRSSRWHRASGRVLVAAGVLAATTGLWMTLRYAWPSGDGQILYLERLVFGTAMLLSLVLAVTAIRICDFHAHGRWMIRAYAIGLGAGTQVFAHLPWFLLMAEPPGELPRAVMMGAGWVINVLAAEWIVRRPSHADRRRRDPSLPAELVVAPLSH</sequence>
<dbReference type="Proteomes" id="UP000500938">
    <property type="component" value="Chromosome"/>
</dbReference>
<reference evidence="2 3" key="1">
    <citation type="submission" date="2020-05" db="EMBL/GenBank/DDBJ databases">
        <title>Complete genome sequence of Gemmatimonas greenlandica TET16.</title>
        <authorList>
            <person name="Zeng Y."/>
        </authorList>
    </citation>
    <scope>NUCLEOTIDE SEQUENCE [LARGE SCALE GENOMIC DNA]</scope>
    <source>
        <strain evidence="2 3">TET16</strain>
    </source>
</reference>
<evidence type="ECO:0000313" key="3">
    <source>
        <dbReference type="Proteomes" id="UP000500938"/>
    </source>
</evidence>
<proteinExistence type="predicted"/>
<accession>A0A6M4IUP3</accession>
<keyword evidence="3" id="KW-1185">Reference proteome</keyword>
<protein>
    <submittedName>
        <fullName evidence="2">DUF2306 domain-containing protein</fullName>
    </submittedName>
</protein>
<keyword evidence="1" id="KW-0472">Membrane</keyword>
<dbReference type="EMBL" id="CP053085">
    <property type="protein sequence ID" value="QJR37868.1"/>
    <property type="molecule type" value="Genomic_DNA"/>
</dbReference>
<dbReference type="KEGG" id="ggr:HKW67_21240"/>
<name>A0A6M4IUP3_9BACT</name>
<dbReference type="AlphaFoldDB" id="A0A6M4IUP3"/>
<dbReference type="RefSeq" id="WP_171227304.1">
    <property type="nucleotide sequence ID" value="NZ_CP053085.1"/>
</dbReference>
<evidence type="ECO:0000256" key="1">
    <source>
        <dbReference type="SAM" id="Phobius"/>
    </source>
</evidence>
<dbReference type="InterPro" id="IPR018750">
    <property type="entry name" value="DUF2306_membrane"/>
</dbReference>
<gene>
    <name evidence="2" type="ORF">HKW67_21240</name>
</gene>
<dbReference type="Pfam" id="PF10067">
    <property type="entry name" value="DUF2306"/>
    <property type="match status" value="1"/>
</dbReference>
<keyword evidence="1" id="KW-0812">Transmembrane</keyword>
<feature type="transmembrane region" description="Helical" evidence="1">
    <location>
        <begin position="48"/>
        <end position="68"/>
    </location>
</feature>
<evidence type="ECO:0000313" key="2">
    <source>
        <dbReference type="EMBL" id="QJR37868.1"/>
    </source>
</evidence>
<organism evidence="2 3">
    <name type="scientific">Gemmatimonas groenlandica</name>
    <dbReference type="NCBI Taxonomy" id="2732249"/>
    <lineage>
        <taxon>Bacteria</taxon>
        <taxon>Pseudomonadati</taxon>
        <taxon>Gemmatimonadota</taxon>
        <taxon>Gemmatimonadia</taxon>
        <taxon>Gemmatimonadales</taxon>
        <taxon>Gemmatimonadaceae</taxon>
        <taxon>Gemmatimonas</taxon>
    </lineage>
</organism>
<feature type="transmembrane region" description="Helical" evidence="1">
    <location>
        <begin position="154"/>
        <end position="173"/>
    </location>
</feature>